<comment type="caution">
    <text evidence="8">The sequence shown here is derived from an EMBL/GenBank/DDBJ whole genome shotgun (WGS) entry which is preliminary data.</text>
</comment>
<dbReference type="AlphaFoldDB" id="A0AAW0QHT4"/>
<feature type="region of interest" description="Disordered" evidence="6">
    <location>
        <begin position="684"/>
        <end position="714"/>
    </location>
</feature>
<evidence type="ECO:0000259" key="7">
    <source>
        <dbReference type="PROSITE" id="PS50048"/>
    </source>
</evidence>
<feature type="compositionally biased region" description="Polar residues" evidence="6">
    <location>
        <begin position="684"/>
        <end position="694"/>
    </location>
</feature>
<organism evidence="8 9">
    <name type="scientific">Apiospora kogelbergensis</name>
    <dbReference type="NCBI Taxonomy" id="1337665"/>
    <lineage>
        <taxon>Eukaryota</taxon>
        <taxon>Fungi</taxon>
        <taxon>Dikarya</taxon>
        <taxon>Ascomycota</taxon>
        <taxon>Pezizomycotina</taxon>
        <taxon>Sordariomycetes</taxon>
        <taxon>Xylariomycetidae</taxon>
        <taxon>Amphisphaeriales</taxon>
        <taxon>Apiosporaceae</taxon>
        <taxon>Apiospora</taxon>
    </lineage>
</organism>
<dbReference type="CDD" id="cd12148">
    <property type="entry name" value="fungal_TF_MHR"/>
    <property type="match status" value="1"/>
</dbReference>
<evidence type="ECO:0000256" key="6">
    <source>
        <dbReference type="SAM" id="MobiDB-lite"/>
    </source>
</evidence>
<dbReference type="InterPro" id="IPR001138">
    <property type="entry name" value="Zn2Cys6_DnaBD"/>
</dbReference>
<dbReference type="CDD" id="cd00067">
    <property type="entry name" value="GAL4"/>
    <property type="match status" value="2"/>
</dbReference>
<comment type="subcellular location">
    <subcellularLocation>
        <location evidence="1">Nucleus</location>
    </subcellularLocation>
</comment>
<dbReference type="SUPFAM" id="SSF57701">
    <property type="entry name" value="Zn2/Cys6 DNA-binding domain"/>
    <property type="match status" value="2"/>
</dbReference>
<feature type="region of interest" description="Disordered" evidence="6">
    <location>
        <begin position="640"/>
        <end position="665"/>
    </location>
</feature>
<keyword evidence="3" id="KW-0805">Transcription regulation</keyword>
<feature type="region of interest" description="Disordered" evidence="6">
    <location>
        <begin position="116"/>
        <end position="177"/>
    </location>
</feature>
<evidence type="ECO:0000256" key="5">
    <source>
        <dbReference type="ARBA" id="ARBA00023242"/>
    </source>
</evidence>
<dbReference type="GO" id="GO:0005634">
    <property type="term" value="C:nucleus"/>
    <property type="evidence" value="ECO:0007669"/>
    <property type="project" value="UniProtKB-SubCell"/>
</dbReference>
<keyword evidence="5" id="KW-0539">Nucleus</keyword>
<dbReference type="Pfam" id="PF04082">
    <property type="entry name" value="Fungal_trans"/>
    <property type="match status" value="1"/>
</dbReference>
<evidence type="ECO:0000256" key="2">
    <source>
        <dbReference type="ARBA" id="ARBA00022723"/>
    </source>
</evidence>
<dbReference type="PROSITE" id="PS50048">
    <property type="entry name" value="ZN2_CY6_FUNGAL_2"/>
    <property type="match status" value="2"/>
</dbReference>
<dbReference type="SMART" id="SM00066">
    <property type="entry name" value="GAL4"/>
    <property type="match status" value="2"/>
</dbReference>
<dbReference type="InterPro" id="IPR050815">
    <property type="entry name" value="TF_fung"/>
</dbReference>
<dbReference type="Proteomes" id="UP001392437">
    <property type="component" value="Unassembled WGS sequence"/>
</dbReference>
<protein>
    <recommendedName>
        <fullName evidence="7">Zn(2)-C6 fungal-type domain-containing protein</fullName>
    </recommendedName>
</protein>
<feature type="domain" description="Zn(2)-C6 fungal-type" evidence="7">
    <location>
        <begin position="25"/>
        <end position="57"/>
    </location>
</feature>
<dbReference type="SMART" id="SM00906">
    <property type="entry name" value="Fungal_trans"/>
    <property type="match status" value="1"/>
</dbReference>
<dbReference type="GO" id="GO:0003677">
    <property type="term" value="F:DNA binding"/>
    <property type="evidence" value="ECO:0007669"/>
    <property type="project" value="InterPro"/>
</dbReference>
<accession>A0AAW0QHT4</accession>
<dbReference type="GO" id="GO:0000981">
    <property type="term" value="F:DNA-binding transcription factor activity, RNA polymerase II-specific"/>
    <property type="evidence" value="ECO:0007669"/>
    <property type="project" value="InterPro"/>
</dbReference>
<feature type="region of interest" description="Disordered" evidence="6">
    <location>
        <begin position="1"/>
        <end position="21"/>
    </location>
</feature>
<keyword evidence="2" id="KW-0479">Metal-binding</keyword>
<sequence length="754" mass="82667">MQREQLGSNDSRQATSAPPAPKQQACRQCRLRKVKCDRNTSGSGCGPCQRLRLACAFPDIVGGGGYDGSSGTDGLTQAGLRRRRTTRACNSCKADKTKCSGAQPCARCQSYGRPCRYPHASRSTAPPSRDRRRYSGDTLTWSESGLSVSESPTATDTASVPLSTRVDGGNTRVDRRIPVPSSSAQRFAIAPSTQATTPGSVTNEGALDRETIRKFLDAFFDGPTDASSLPFLHKATILSHWLDNTLDETLLLAITASGMHLAPELMAESATTAEKLMTRVHTTLLRNIGSQSTAQLQTLMLLVRYRFAVGAVTDVWVLLSIAARIAFTRRLNHENQSIDPTEQEGLRRLVWSIFYLDKVLSGGVDDLVVCPRERMHIRLPSSDHAFQYGLPSQAEYLCDGQIPSRSQGIPGRQVDDLARSMDAVSYTIRLQALRERVLCYTQRVLQLGASPVDSEHEAAAIDQALEGFRADLPTVLQLTPRQLATMVHTREGTGFVILHTKWLLCRSDLYRLLVPGLREAVSTAALEATPPALVEAYQRECFRSALELCEMLAAVHRLDSRRPIRDPALAVAIYQLAARMHKLRHLMSIDSSEPGATAEHVATLLADALRLTGPVRKKGVAWIDHCLDNAERYIASLKRAQHSQPITRQSSQSREQTPQGPDLSHQALRQNTNNAAVNAGSSFSYSAQAPQASRTGDPAILDGRQRSQDATTSDNISFNDQSFLGTAMWDDVVDYVDLDLVPPSDQNLLAYFSM</sequence>
<feature type="compositionally biased region" description="Polar residues" evidence="6">
    <location>
        <begin position="137"/>
        <end position="162"/>
    </location>
</feature>
<evidence type="ECO:0000256" key="1">
    <source>
        <dbReference type="ARBA" id="ARBA00004123"/>
    </source>
</evidence>
<dbReference type="PANTHER" id="PTHR47338">
    <property type="entry name" value="ZN(II)2CYS6 TRANSCRIPTION FACTOR (EUROFUNG)-RELATED"/>
    <property type="match status" value="1"/>
</dbReference>
<reference evidence="8 9" key="1">
    <citation type="submission" date="2023-01" db="EMBL/GenBank/DDBJ databases">
        <title>Analysis of 21 Apiospora genomes using comparative genomics revels a genus with tremendous synthesis potential of carbohydrate active enzymes and secondary metabolites.</title>
        <authorList>
            <person name="Sorensen T."/>
        </authorList>
    </citation>
    <scope>NUCLEOTIDE SEQUENCE [LARGE SCALE GENOMIC DNA]</scope>
    <source>
        <strain evidence="8 9">CBS 117206</strain>
    </source>
</reference>
<evidence type="ECO:0000313" key="8">
    <source>
        <dbReference type="EMBL" id="KAK8105112.1"/>
    </source>
</evidence>
<feature type="compositionally biased region" description="Polar residues" evidence="6">
    <location>
        <begin position="642"/>
        <end position="659"/>
    </location>
</feature>
<dbReference type="Pfam" id="PF00172">
    <property type="entry name" value="Zn_clus"/>
    <property type="match status" value="2"/>
</dbReference>
<dbReference type="InterPro" id="IPR007219">
    <property type="entry name" value="XnlR_reg_dom"/>
</dbReference>
<evidence type="ECO:0000313" key="9">
    <source>
        <dbReference type="Proteomes" id="UP001392437"/>
    </source>
</evidence>
<keyword evidence="9" id="KW-1185">Reference proteome</keyword>
<dbReference type="GO" id="GO:0006351">
    <property type="term" value="P:DNA-templated transcription"/>
    <property type="evidence" value="ECO:0007669"/>
    <property type="project" value="InterPro"/>
</dbReference>
<feature type="domain" description="Zn(2)-C6 fungal-type" evidence="7">
    <location>
        <begin position="88"/>
        <end position="117"/>
    </location>
</feature>
<dbReference type="EMBL" id="JAQQWP010000008">
    <property type="protein sequence ID" value="KAK8105112.1"/>
    <property type="molecule type" value="Genomic_DNA"/>
</dbReference>
<dbReference type="InterPro" id="IPR036864">
    <property type="entry name" value="Zn2-C6_fun-type_DNA-bd_sf"/>
</dbReference>
<feature type="compositionally biased region" description="Polar residues" evidence="6">
    <location>
        <begin position="1"/>
        <end position="16"/>
    </location>
</feature>
<gene>
    <name evidence="8" type="ORF">PG999_008471</name>
</gene>
<proteinExistence type="predicted"/>
<dbReference type="PANTHER" id="PTHR47338:SF7">
    <property type="entry name" value="ZN(II)2CYS6 TRANSCRIPTION FACTOR (EUROFUNG)"/>
    <property type="match status" value="1"/>
</dbReference>
<dbReference type="GO" id="GO:0008270">
    <property type="term" value="F:zinc ion binding"/>
    <property type="evidence" value="ECO:0007669"/>
    <property type="project" value="InterPro"/>
</dbReference>
<name>A0AAW0QHT4_9PEZI</name>
<evidence type="ECO:0000256" key="4">
    <source>
        <dbReference type="ARBA" id="ARBA00023163"/>
    </source>
</evidence>
<dbReference type="Gene3D" id="4.10.240.10">
    <property type="entry name" value="Zn(2)-C6 fungal-type DNA-binding domain"/>
    <property type="match status" value="2"/>
</dbReference>
<keyword evidence="4" id="KW-0804">Transcription</keyword>
<evidence type="ECO:0000256" key="3">
    <source>
        <dbReference type="ARBA" id="ARBA00023015"/>
    </source>
</evidence>
<dbReference type="PROSITE" id="PS00463">
    <property type="entry name" value="ZN2_CY6_FUNGAL_1"/>
    <property type="match status" value="2"/>
</dbReference>